<evidence type="ECO:0000256" key="1">
    <source>
        <dbReference type="SAM" id="MobiDB-lite"/>
    </source>
</evidence>
<accession>A0A553R914</accession>
<name>A0A553R914_9TELE</name>
<evidence type="ECO:0000313" key="2">
    <source>
        <dbReference type="EMBL" id="TRY98677.1"/>
    </source>
</evidence>
<dbReference type="EMBL" id="SRMA01025155">
    <property type="protein sequence ID" value="TRY98679.1"/>
    <property type="molecule type" value="Genomic_DNA"/>
</dbReference>
<organism evidence="2 3">
    <name type="scientific">Danionella cerebrum</name>
    <dbReference type="NCBI Taxonomy" id="2873325"/>
    <lineage>
        <taxon>Eukaryota</taxon>
        <taxon>Metazoa</taxon>
        <taxon>Chordata</taxon>
        <taxon>Craniata</taxon>
        <taxon>Vertebrata</taxon>
        <taxon>Euteleostomi</taxon>
        <taxon>Actinopterygii</taxon>
        <taxon>Neopterygii</taxon>
        <taxon>Teleostei</taxon>
        <taxon>Ostariophysi</taxon>
        <taxon>Cypriniformes</taxon>
        <taxon>Danionidae</taxon>
        <taxon>Danioninae</taxon>
        <taxon>Danionella</taxon>
    </lineage>
</organism>
<proteinExistence type="predicted"/>
<evidence type="ECO:0000313" key="3">
    <source>
        <dbReference type="Proteomes" id="UP000316079"/>
    </source>
</evidence>
<protein>
    <submittedName>
        <fullName evidence="2">Uncharacterized protein</fullName>
    </submittedName>
</protein>
<comment type="caution">
    <text evidence="2">The sequence shown here is derived from an EMBL/GenBank/DDBJ whole genome shotgun (WGS) entry which is preliminary data.</text>
</comment>
<gene>
    <name evidence="2" type="ORF">DNTS_033431</name>
</gene>
<keyword evidence="3" id="KW-1185">Reference proteome</keyword>
<sequence>MAGIHHANTPSEVYDLSSSGTMTPNKQPKSFKNHLQCKGSTERDGVTPTES</sequence>
<dbReference type="OrthoDB" id="74210at2759"/>
<reference evidence="2" key="2">
    <citation type="submission" date="2019-04" db="EMBL/GenBank/DDBJ databases">
        <authorList>
            <person name="Kadobianskyi M."/>
            <person name="Schulze L."/>
            <person name="Schuelke M."/>
            <person name="Judkewitz B."/>
        </authorList>
    </citation>
    <scope>NUCLEOTIDE SEQUENCE</scope>
    <source>
        <strain evidence="2">Bolton</strain>
        <tissue evidence="2">Whole-body</tissue>
    </source>
</reference>
<dbReference type="AlphaFoldDB" id="A0A553R914"/>
<feature type="compositionally biased region" description="Polar residues" evidence="1">
    <location>
        <begin position="8"/>
        <end position="30"/>
    </location>
</feature>
<dbReference type="Proteomes" id="UP000316079">
    <property type="component" value="Unassembled WGS sequence"/>
</dbReference>
<feature type="region of interest" description="Disordered" evidence="1">
    <location>
        <begin position="1"/>
        <end position="51"/>
    </location>
</feature>
<dbReference type="EMBL" id="SRMA01025155">
    <property type="protein sequence ID" value="TRY98677.1"/>
    <property type="molecule type" value="Genomic_DNA"/>
</dbReference>
<reference evidence="2 3" key="1">
    <citation type="journal article" date="2019" name="Sci. Data">
        <title>Hybrid genome assembly and annotation of Danionella translucida.</title>
        <authorList>
            <person name="Kadobianskyi M."/>
            <person name="Schulze L."/>
            <person name="Schuelke M."/>
            <person name="Judkewitz B."/>
        </authorList>
    </citation>
    <scope>NUCLEOTIDE SEQUENCE [LARGE SCALE GENOMIC DNA]</scope>
    <source>
        <strain evidence="2 3">Bolton</strain>
    </source>
</reference>